<protein>
    <submittedName>
        <fullName evidence="1">Uncharacterized protein</fullName>
    </submittedName>
</protein>
<name>A0A1J4K1Q1_9EUKA</name>
<sequence length="449" mass="53926">MKLYLSKDYFTISDLESSSWKVISVLFPKKKIKKINQEDIHSGRNLINRCGSLYLFQYWYTNEEWDLCLMDQYISINPNDDTNVESYLLAAIKGKNVHILEWLLSKYSTFSNINILCFSFKYLEDNEYMIRKIYECMNISQINKMKIMTEVILTKNSNLVQLIANDLDIDFNFVNENSNIFDWLYEVPFEIVEFILLHERFNLQIFHDNNGCVDLSRFKEDIFLLLRKNHILRQFSFDDFNYFYGKKYIYEYILENDINQFHSTNEQLDNLFVIVSRNGDFDVMDQMLRKYHKRIDINSQNVLIYVLHNYYNLLNLTTVENRYKHIITFLIRKEDYDLNYVCTYDLQILGYQRIVLNPLIMTVLLSLDDIVVLFLENQDRVDVNVKSYHADKQGVFFLYYLWTALHYAEVNNNIRVVKLLLKFNEIDINQVDDNGSFLLFISPTNFLHR</sequence>
<dbReference type="RefSeq" id="XP_068358018.1">
    <property type="nucleotide sequence ID" value="XM_068505631.1"/>
</dbReference>
<dbReference type="VEuPathDB" id="TrichDB:TRFO_27560"/>
<dbReference type="Pfam" id="PF00023">
    <property type="entry name" value="Ank"/>
    <property type="match status" value="1"/>
</dbReference>
<accession>A0A1J4K1Q1</accession>
<organism evidence="1 2">
    <name type="scientific">Tritrichomonas foetus</name>
    <dbReference type="NCBI Taxonomy" id="1144522"/>
    <lineage>
        <taxon>Eukaryota</taxon>
        <taxon>Metamonada</taxon>
        <taxon>Parabasalia</taxon>
        <taxon>Tritrichomonadida</taxon>
        <taxon>Tritrichomonadidae</taxon>
        <taxon>Tritrichomonas</taxon>
    </lineage>
</organism>
<dbReference type="GeneID" id="94840335"/>
<dbReference type="InterPro" id="IPR036770">
    <property type="entry name" value="Ankyrin_rpt-contain_sf"/>
</dbReference>
<keyword evidence="2" id="KW-1185">Reference proteome</keyword>
<dbReference type="InterPro" id="IPR002110">
    <property type="entry name" value="Ankyrin_rpt"/>
</dbReference>
<dbReference type="Proteomes" id="UP000179807">
    <property type="component" value="Unassembled WGS sequence"/>
</dbReference>
<evidence type="ECO:0000313" key="2">
    <source>
        <dbReference type="Proteomes" id="UP000179807"/>
    </source>
</evidence>
<gene>
    <name evidence="1" type="ORF">TRFO_27560</name>
</gene>
<proteinExistence type="predicted"/>
<evidence type="ECO:0000313" key="1">
    <source>
        <dbReference type="EMBL" id="OHT04882.1"/>
    </source>
</evidence>
<dbReference type="Gene3D" id="1.25.40.20">
    <property type="entry name" value="Ankyrin repeat-containing domain"/>
    <property type="match status" value="1"/>
</dbReference>
<reference evidence="1" key="1">
    <citation type="submission" date="2016-10" db="EMBL/GenBank/DDBJ databases">
        <authorList>
            <person name="Benchimol M."/>
            <person name="Almeida L.G."/>
            <person name="Vasconcelos A.T."/>
            <person name="Perreira-Neves A."/>
            <person name="Rosa I.A."/>
            <person name="Tasca T."/>
            <person name="Bogo M.R."/>
            <person name="de Souza W."/>
        </authorList>
    </citation>
    <scope>NUCLEOTIDE SEQUENCE [LARGE SCALE GENOMIC DNA]</scope>
    <source>
        <strain evidence="1">K</strain>
    </source>
</reference>
<dbReference type="AlphaFoldDB" id="A0A1J4K1Q1"/>
<dbReference type="EMBL" id="MLAK01000778">
    <property type="protein sequence ID" value="OHT04882.1"/>
    <property type="molecule type" value="Genomic_DNA"/>
</dbReference>
<dbReference type="SMART" id="SM00248">
    <property type="entry name" value="ANK"/>
    <property type="match status" value="3"/>
</dbReference>
<comment type="caution">
    <text evidence="1">The sequence shown here is derived from an EMBL/GenBank/DDBJ whole genome shotgun (WGS) entry which is preliminary data.</text>
</comment>
<dbReference type="SUPFAM" id="SSF48403">
    <property type="entry name" value="Ankyrin repeat"/>
    <property type="match status" value="1"/>
</dbReference>